<keyword evidence="10" id="KW-0175">Coiled coil</keyword>
<dbReference type="PROSITE" id="PS51421">
    <property type="entry name" value="RAS"/>
    <property type="match status" value="1"/>
</dbReference>
<reference evidence="12" key="1">
    <citation type="submission" date="2022-08" db="EMBL/GenBank/DDBJ databases">
        <title>Novel sulphate-reducing endosymbionts in the free-living metamonad Anaeramoeba.</title>
        <authorList>
            <person name="Jerlstrom-Hultqvist J."/>
            <person name="Cepicka I."/>
            <person name="Gallot-Lavallee L."/>
            <person name="Salas-Leiva D."/>
            <person name="Curtis B.A."/>
            <person name="Zahonova K."/>
            <person name="Pipaliya S."/>
            <person name="Dacks J."/>
            <person name="Roger A.J."/>
        </authorList>
    </citation>
    <scope>NUCLEOTIDE SEQUENCE</scope>
    <source>
        <strain evidence="12">Busselton2</strain>
    </source>
</reference>
<dbReference type="FunFam" id="3.40.50.300:FF:000983">
    <property type="entry name" value="Rho family GTPase"/>
    <property type="match status" value="1"/>
</dbReference>
<evidence type="ECO:0000256" key="8">
    <source>
        <dbReference type="ARBA" id="ARBA00023288"/>
    </source>
</evidence>
<keyword evidence="9" id="KW-0636">Prenylation</keyword>
<feature type="domain" description="BTB" evidence="11">
    <location>
        <begin position="451"/>
        <end position="525"/>
    </location>
</feature>
<keyword evidence="8" id="KW-0449">Lipoprotein</keyword>
<evidence type="ECO:0000313" key="13">
    <source>
        <dbReference type="Proteomes" id="UP001146793"/>
    </source>
</evidence>
<name>A0AAV7Y8N9_9EUKA</name>
<dbReference type="InterPro" id="IPR003578">
    <property type="entry name" value="Small_GTPase_Rho"/>
</dbReference>
<dbReference type="PANTHER" id="PTHR24072">
    <property type="entry name" value="RHO FAMILY GTPASE"/>
    <property type="match status" value="1"/>
</dbReference>
<dbReference type="NCBIfam" id="TIGR00231">
    <property type="entry name" value="small_GTP"/>
    <property type="match status" value="1"/>
</dbReference>
<dbReference type="InterPro" id="IPR001806">
    <property type="entry name" value="Small_GTPase"/>
</dbReference>
<dbReference type="GO" id="GO:0005525">
    <property type="term" value="F:GTP binding"/>
    <property type="evidence" value="ECO:0007669"/>
    <property type="project" value="UniProtKB-KW"/>
</dbReference>
<dbReference type="Pfam" id="PF00071">
    <property type="entry name" value="Ras"/>
    <property type="match status" value="1"/>
</dbReference>
<feature type="domain" description="BTB" evidence="11">
    <location>
        <begin position="255"/>
        <end position="345"/>
    </location>
</feature>
<dbReference type="InterPro" id="IPR011333">
    <property type="entry name" value="SKP1/BTB/POZ_sf"/>
</dbReference>
<comment type="caution">
    <text evidence="12">The sequence shown here is derived from an EMBL/GenBank/DDBJ whole genome shotgun (WGS) entry which is preliminary data.</text>
</comment>
<protein>
    <submittedName>
        <fullName evidence="12">Rho-related protein racd-related</fullName>
    </submittedName>
</protein>
<dbReference type="SMART" id="SM00175">
    <property type="entry name" value="RAB"/>
    <property type="match status" value="1"/>
</dbReference>
<dbReference type="SMART" id="SM00174">
    <property type="entry name" value="RHO"/>
    <property type="match status" value="1"/>
</dbReference>
<dbReference type="InterPro" id="IPR000210">
    <property type="entry name" value="BTB/POZ_dom"/>
</dbReference>
<dbReference type="SUPFAM" id="SSF54695">
    <property type="entry name" value="POZ domain"/>
    <property type="match status" value="2"/>
</dbReference>
<dbReference type="PROSITE" id="PS50097">
    <property type="entry name" value="BTB"/>
    <property type="match status" value="2"/>
</dbReference>
<dbReference type="PROSITE" id="PS51420">
    <property type="entry name" value="RHO"/>
    <property type="match status" value="1"/>
</dbReference>
<comment type="subcellular location">
    <subcellularLocation>
        <location evidence="1">Cell membrane</location>
        <topology evidence="1">Lipid-anchor</topology>
        <orientation evidence="1">Cytoplasmic side</orientation>
    </subcellularLocation>
</comment>
<dbReference type="SUPFAM" id="SSF52540">
    <property type="entry name" value="P-loop containing nucleoside triphosphate hydrolases"/>
    <property type="match status" value="1"/>
</dbReference>
<keyword evidence="3" id="KW-1003">Cell membrane</keyword>
<evidence type="ECO:0000256" key="2">
    <source>
        <dbReference type="ARBA" id="ARBA00010142"/>
    </source>
</evidence>
<dbReference type="GO" id="GO:0005886">
    <property type="term" value="C:plasma membrane"/>
    <property type="evidence" value="ECO:0007669"/>
    <property type="project" value="UniProtKB-SubCell"/>
</dbReference>
<keyword evidence="7" id="KW-0472">Membrane</keyword>
<dbReference type="SMART" id="SM00173">
    <property type="entry name" value="RAS"/>
    <property type="match status" value="1"/>
</dbReference>
<organism evidence="12 13">
    <name type="scientific">Anaeramoeba flamelloides</name>
    <dbReference type="NCBI Taxonomy" id="1746091"/>
    <lineage>
        <taxon>Eukaryota</taxon>
        <taxon>Metamonada</taxon>
        <taxon>Anaeramoebidae</taxon>
        <taxon>Anaeramoeba</taxon>
    </lineage>
</organism>
<sequence length="651" mass="77253">MDPKDIKLVFVGSSKVGKTSCMITYFNNSFPFDYLPTVFENETYPTFINKQKFQVSPWDTSGHEDYDRLRPISYCETSVFLLLYDISNRQTFNAIEEKWIKEIREHCPDTPVILVGHKTDLKQEQKKKKKEKEKEKEESVQLQYENNPLFVTKEEGEQMALKIGATKFYECSSKMQLNLDGVFKTAILAAYEYNQNKSQGWLKKKFLLRTPKLPSPFPKPQIVVKPTTLQQDYQDLVIVKKKTKKKMKKKKNNFSDLIFILKNNKEDYYVYSHKSILSSRSTIFSQIFQGLKENNQKFLEDFGLELITGLNQENENITFLKVSHDFSCFLLMLYFFYCGRIVLYPDTQLSQTINPLNKLSKLFGIDELIDFCNWYLEYVSNSESENEKENKSENDLKIKEKDNLKEKNLEDPIIQNEIFKSNHKWFQEFENKTKEKLIQDYLSMFNKSIYSNFQIIINSKKNKKKRKSISVQKEILIIRSKYFKNLFQIDMKEKHSGTLKIEHFSLKTMKSFLQYLYTGFISVENDNELTELLQTADYFQNPRLKTQCEIKFCSNIEKMKKIEKHQNKIINIFKMGQTVNANQLVNYCAWLIGKNYIKFKKKKLLRGLSIEGKKLIKEKRYPPKEYEKYNNKVKVKFAKKFGLVREEPNYD</sequence>
<keyword evidence="6" id="KW-0342">GTP-binding</keyword>
<dbReference type="SMART" id="SM00225">
    <property type="entry name" value="BTB"/>
    <property type="match status" value="2"/>
</dbReference>
<feature type="coiled-coil region" evidence="10">
    <location>
        <begin position="114"/>
        <end position="147"/>
    </location>
</feature>
<evidence type="ECO:0000256" key="9">
    <source>
        <dbReference type="ARBA" id="ARBA00023289"/>
    </source>
</evidence>
<dbReference type="PROSITE" id="PS51419">
    <property type="entry name" value="RAB"/>
    <property type="match status" value="1"/>
</dbReference>
<comment type="similarity">
    <text evidence="2">Belongs to the small GTPase superfamily. Rho family.</text>
</comment>
<dbReference type="InterPro" id="IPR027417">
    <property type="entry name" value="P-loop_NTPase"/>
</dbReference>
<keyword evidence="5" id="KW-0547">Nucleotide-binding</keyword>
<dbReference type="Pfam" id="PF00651">
    <property type="entry name" value="BTB"/>
    <property type="match status" value="2"/>
</dbReference>
<dbReference type="Gene3D" id="3.30.710.10">
    <property type="entry name" value="Potassium Channel Kv1.1, Chain A"/>
    <property type="match status" value="2"/>
</dbReference>
<evidence type="ECO:0000256" key="7">
    <source>
        <dbReference type="ARBA" id="ARBA00023136"/>
    </source>
</evidence>
<evidence type="ECO:0000259" key="11">
    <source>
        <dbReference type="PROSITE" id="PS50097"/>
    </source>
</evidence>
<dbReference type="Proteomes" id="UP001146793">
    <property type="component" value="Unassembled WGS sequence"/>
</dbReference>
<evidence type="ECO:0000313" key="12">
    <source>
        <dbReference type="EMBL" id="KAJ3425240.1"/>
    </source>
</evidence>
<evidence type="ECO:0000256" key="5">
    <source>
        <dbReference type="ARBA" id="ARBA00022741"/>
    </source>
</evidence>
<dbReference type="PRINTS" id="PR00449">
    <property type="entry name" value="RASTRNSFRMNG"/>
</dbReference>
<dbReference type="GO" id="GO:0003924">
    <property type="term" value="F:GTPase activity"/>
    <property type="evidence" value="ECO:0007669"/>
    <property type="project" value="InterPro"/>
</dbReference>
<evidence type="ECO:0000256" key="6">
    <source>
        <dbReference type="ARBA" id="ARBA00023134"/>
    </source>
</evidence>
<dbReference type="EMBL" id="JANTQA010000070">
    <property type="protein sequence ID" value="KAJ3425240.1"/>
    <property type="molecule type" value="Genomic_DNA"/>
</dbReference>
<dbReference type="Gene3D" id="3.40.50.300">
    <property type="entry name" value="P-loop containing nucleotide triphosphate hydrolases"/>
    <property type="match status" value="1"/>
</dbReference>
<evidence type="ECO:0000256" key="10">
    <source>
        <dbReference type="SAM" id="Coils"/>
    </source>
</evidence>
<proteinExistence type="inferred from homology"/>
<dbReference type="AlphaFoldDB" id="A0AAV7Y8N9"/>
<dbReference type="GO" id="GO:0007264">
    <property type="term" value="P:small GTPase-mediated signal transduction"/>
    <property type="evidence" value="ECO:0007669"/>
    <property type="project" value="InterPro"/>
</dbReference>
<accession>A0AAV7Y8N9</accession>
<evidence type="ECO:0000256" key="4">
    <source>
        <dbReference type="ARBA" id="ARBA00022481"/>
    </source>
</evidence>
<dbReference type="InterPro" id="IPR005225">
    <property type="entry name" value="Small_GTP-bd"/>
</dbReference>
<keyword evidence="4" id="KW-0488">Methylation</keyword>
<evidence type="ECO:0000256" key="1">
    <source>
        <dbReference type="ARBA" id="ARBA00004342"/>
    </source>
</evidence>
<dbReference type="CDD" id="cd00157">
    <property type="entry name" value="Rho"/>
    <property type="match status" value="1"/>
</dbReference>
<evidence type="ECO:0000256" key="3">
    <source>
        <dbReference type="ARBA" id="ARBA00022475"/>
    </source>
</evidence>
<dbReference type="CDD" id="cd18186">
    <property type="entry name" value="BTB_POZ_ZBTB_KLHL-like"/>
    <property type="match status" value="1"/>
</dbReference>
<gene>
    <name evidence="12" type="ORF">M0812_27675</name>
</gene>